<dbReference type="Proteomes" id="UP001460270">
    <property type="component" value="Unassembled WGS sequence"/>
</dbReference>
<keyword evidence="2" id="KW-1185">Reference proteome</keyword>
<gene>
    <name evidence="1" type="ORF">WMY93_013866</name>
</gene>
<organism evidence="1 2">
    <name type="scientific">Mugilogobius chulae</name>
    <name type="common">yellowstripe goby</name>
    <dbReference type="NCBI Taxonomy" id="88201"/>
    <lineage>
        <taxon>Eukaryota</taxon>
        <taxon>Metazoa</taxon>
        <taxon>Chordata</taxon>
        <taxon>Craniata</taxon>
        <taxon>Vertebrata</taxon>
        <taxon>Euteleostomi</taxon>
        <taxon>Actinopterygii</taxon>
        <taxon>Neopterygii</taxon>
        <taxon>Teleostei</taxon>
        <taxon>Neoteleostei</taxon>
        <taxon>Acanthomorphata</taxon>
        <taxon>Gobiaria</taxon>
        <taxon>Gobiiformes</taxon>
        <taxon>Gobioidei</taxon>
        <taxon>Gobiidae</taxon>
        <taxon>Gobionellinae</taxon>
        <taxon>Mugilogobius</taxon>
    </lineage>
</organism>
<comment type="caution">
    <text evidence="1">The sequence shown here is derived from an EMBL/GenBank/DDBJ whole genome shotgun (WGS) entry which is preliminary data.</text>
</comment>
<evidence type="ECO:0000313" key="2">
    <source>
        <dbReference type="Proteomes" id="UP001460270"/>
    </source>
</evidence>
<reference evidence="2" key="1">
    <citation type="submission" date="2024-04" db="EMBL/GenBank/DDBJ databases">
        <title>Salinicola lusitanus LLJ914,a marine bacterium isolated from the Okinawa Trough.</title>
        <authorList>
            <person name="Li J."/>
        </authorList>
    </citation>
    <scope>NUCLEOTIDE SEQUENCE [LARGE SCALE GENOMIC DNA]</scope>
</reference>
<evidence type="ECO:0000313" key="1">
    <source>
        <dbReference type="EMBL" id="KAK7913655.1"/>
    </source>
</evidence>
<dbReference type="EMBL" id="JBBPFD010000009">
    <property type="protein sequence ID" value="KAK7913655.1"/>
    <property type="molecule type" value="Genomic_DNA"/>
</dbReference>
<name>A0AAW0P0S2_9GOBI</name>
<protein>
    <submittedName>
        <fullName evidence="1">Uncharacterized protein</fullName>
    </submittedName>
</protein>
<proteinExistence type="predicted"/>
<dbReference type="AlphaFoldDB" id="A0AAW0P0S2"/>
<sequence>MVGRCSKQMILMDYKCDLTIINDAFPFYSPPGLSPPPHLHTPPTNTRYRRRRCSPTTGALGHIAASKGWRIFSQKEARRASPLERGALKCPSGWSHCCVLVSMRSSRYSWEFMERLKLHGSAVDMGKPSAMFRGYH</sequence>
<accession>A0AAW0P0S2</accession>